<proteinExistence type="predicted"/>
<evidence type="ECO:0000313" key="3">
    <source>
        <dbReference type="Proteomes" id="UP000054248"/>
    </source>
</evidence>
<evidence type="ECO:0000256" key="1">
    <source>
        <dbReference type="SAM" id="SignalP"/>
    </source>
</evidence>
<reference evidence="3" key="2">
    <citation type="submission" date="2015-01" db="EMBL/GenBank/DDBJ databases">
        <title>Evolutionary Origins and Diversification of the Mycorrhizal Mutualists.</title>
        <authorList>
            <consortium name="DOE Joint Genome Institute"/>
            <consortium name="Mycorrhizal Genomics Consortium"/>
            <person name="Kohler A."/>
            <person name="Kuo A."/>
            <person name="Nagy L.G."/>
            <person name="Floudas D."/>
            <person name="Copeland A."/>
            <person name="Barry K.W."/>
            <person name="Cichocki N."/>
            <person name="Veneault-Fourrey C."/>
            <person name="LaButti K."/>
            <person name="Lindquist E.A."/>
            <person name="Lipzen A."/>
            <person name="Lundell T."/>
            <person name="Morin E."/>
            <person name="Murat C."/>
            <person name="Riley R."/>
            <person name="Ohm R."/>
            <person name="Sun H."/>
            <person name="Tunlid A."/>
            <person name="Henrissat B."/>
            <person name="Grigoriev I.V."/>
            <person name="Hibbett D.S."/>
            <person name="Martin F."/>
        </authorList>
    </citation>
    <scope>NUCLEOTIDE SEQUENCE [LARGE SCALE GENOMIC DNA]</scope>
    <source>
        <strain evidence="3">MUT 4182</strain>
    </source>
</reference>
<dbReference type="HOGENOM" id="CLU_1284111_0_0_1"/>
<keyword evidence="3" id="KW-1185">Reference proteome</keyword>
<accession>A0A0C3QEQ5</accession>
<dbReference type="AlphaFoldDB" id="A0A0C3QEQ5"/>
<dbReference type="EMBL" id="KN823082">
    <property type="protein sequence ID" value="KIO23559.1"/>
    <property type="molecule type" value="Genomic_DNA"/>
</dbReference>
<keyword evidence="1" id="KW-0732">Signal</keyword>
<sequence length="215" mass="24428">MIRASMAGLALLNFGFVMLDEERRVFYDDLADYCLAVKGRDWGFLSLASRTISWFPRDGMRARYSETDLESIRKAYMGSANNHPHRGVDVTLLDLDEAFTAVLDHENRDRLDNYGIITGVLRCVEYIVASGRSSGSMELERQFRLLGSCEAALRTVTPQDDNIEIIRRIRIDALTVIKELLPGPETGYASYLLSDAPRRRYANKSPLARWVVRDT</sequence>
<feature type="signal peptide" evidence="1">
    <location>
        <begin position="1"/>
        <end position="19"/>
    </location>
</feature>
<dbReference type="Proteomes" id="UP000054248">
    <property type="component" value="Unassembled WGS sequence"/>
</dbReference>
<name>A0A0C3QEQ5_9AGAM</name>
<evidence type="ECO:0000313" key="2">
    <source>
        <dbReference type="EMBL" id="KIO23559.1"/>
    </source>
</evidence>
<feature type="chain" id="PRO_5005172040" evidence="1">
    <location>
        <begin position="20"/>
        <end position="215"/>
    </location>
</feature>
<protein>
    <submittedName>
        <fullName evidence="2">Uncharacterized protein</fullName>
    </submittedName>
</protein>
<reference evidence="2 3" key="1">
    <citation type="submission" date="2014-04" db="EMBL/GenBank/DDBJ databases">
        <authorList>
            <consortium name="DOE Joint Genome Institute"/>
            <person name="Kuo A."/>
            <person name="Girlanda M."/>
            <person name="Perotto S."/>
            <person name="Kohler A."/>
            <person name="Nagy L.G."/>
            <person name="Floudas D."/>
            <person name="Copeland A."/>
            <person name="Barry K.W."/>
            <person name="Cichocki N."/>
            <person name="Veneault-Fourrey C."/>
            <person name="LaButti K."/>
            <person name="Lindquist E.A."/>
            <person name="Lipzen A."/>
            <person name="Lundell T."/>
            <person name="Morin E."/>
            <person name="Murat C."/>
            <person name="Sun H."/>
            <person name="Tunlid A."/>
            <person name="Henrissat B."/>
            <person name="Grigoriev I.V."/>
            <person name="Hibbett D.S."/>
            <person name="Martin F."/>
            <person name="Nordberg H.P."/>
            <person name="Cantor M.N."/>
            <person name="Hua S.X."/>
        </authorList>
    </citation>
    <scope>NUCLEOTIDE SEQUENCE [LARGE SCALE GENOMIC DNA]</scope>
    <source>
        <strain evidence="2 3">MUT 4182</strain>
    </source>
</reference>
<organism evidence="2 3">
    <name type="scientific">Tulasnella calospora MUT 4182</name>
    <dbReference type="NCBI Taxonomy" id="1051891"/>
    <lineage>
        <taxon>Eukaryota</taxon>
        <taxon>Fungi</taxon>
        <taxon>Dikarya</taxon>
        <taxon>Basidiomycota</taxon>
        <taxon>Agaricomycotina</taxon>
        <taxon>Agaricomycetes</taxon>
        <taxon>Cantharellales</taxon>
        <taxon>Tulasnellaceae</taxon>
        <taxon>Tulasnella</taxon>
    </lineage>
</organism>
<gene>
    <name evidence="2" type="ORF">M407DRAFT_214464</name>
</gene>